<name>A0A8S5QR47_9CAUD</name>
<evidence type="ECO:0000313" key="5">
    <source>
        <dbReference type="EMBL" id="DAE21305.1"/>
    </source>
</evidence>
<feature type="compositionally biased region" description="Low complexity" evidence="3">
    <location>
        <begin position="1628"/>
        <end position="1641"/>
    </location>
</feature>
<keyword evidence="2" id="KW-0175">Coiled coil</keyword>
<organism evidence="5">
    <name type="scientific">Siphoviridae sp. ctE6L85</name>
    <dbReference type="NCBI Taxonomy" id="2826202"/>
    <lineage>
        <taxon>Viruses</taxon>
        <taxon>Duplodnaviria</taxon>
        <taxon>Heunggongvirae</taxon>
        <taxon>Uroviricota</taxon>
        <taxon>Caudoviricetes</taxon>
    </lineage>
</organism>
<dbReference type="Pfam" id="PF10145">
    <property type="entry name" value="PhageMin_Tail"/>
    <property type="match status" value="1"/>
</dbReference>
<evidence type="ECO:0000256" key="2">
    <source>
        <dbReference type="SAM" id="Coils"/>
    </source>
</evidence>
<keyword evidence="1" id="KW-1188">Viral release from host cell</keyword>
<evidence type="ECO:0000256" key="1">
    <source>
        <dbReference type="ARBA" id="ARBA00022465"/>
    </source>
</evidence>
<protein>
    <submittedName>
        <fullName evidence="5">Minor tail protein</fullName>
    </submittedName>
</protein>
<evidence type="ECO:0000259" key="4">
    <source>
        <dbReference type="Pfam" id="PF10145"/>
    </source>
</evidence>
<keyword evidence="1" id="KW-1245">Viral tail assembly</keyword>
<feature type="coiled-coil region" evidence="2">
    <location>
        <begin position="1855"/>
        <end position="1904"/>
    </location>
</feature>
<proteinExistence type="predicted"/>
<reference evidence="5" key="1">
    <citation type="journal article" date="2021" name="Proc. Natl. Acad. Sci. U.S.A.">
        <title>A Catalog of Tens of Thousands of Viruses from Human Metagenomes Reveals Hidden Associations with Chronic Diseases.</title>
        <authorList>
            <person name="Tisza M.J."/>
            <person name="Buck C.B."/>
        </authorList>
    </citation>
    <scope>NUCLEOTIDE SEQUENCE</scope>
    <source>
        <strain evidence="5">CtE6L85</strain>
    </source>
</reference>
<dbReference type="NCBIfam" id="TIGR01760">
    <property type="entry name" value="tape_meas_TP901"/>
    <property type="match status" value="1"/>
</dbReference>
<dbReference type="PANTHER" id="PTHR34491">
    <property type="entry name" value="A-TYPE INCLUSION PROTEIN, PUTATIVE-RELATED"/>
    <property type="match status" value="1"/>
</dbReference>
<feature type="region of interest" description="Disordered" evidence="3">
    <location>
        <begin position="1628"/>
        <end position="1650"/>
    </location>
</feature>
<accession>A0A8S5QR47</accession>
<sequence length="2139" mass="232601">MTMAMDADVRLLIGVARGGADGDSEALIRKELAEIMKNIKATVTVDTKTFGEQLRKELDAISNSGKFYVNLSKIKIGAGAITDFRKQLSAVINTINLDKGTSVTLTAENIGEVKSKLKDAGDAADEAARKVAAFKVQMEALGHQKTVVQRSLNGLVDSGVSESESQRVASLVEQYRLWAMSVETVRASKEATSDEYRLSLEAEGAAILENINRIYAERQAAEEAAAAEAAAARSAEAANKEKMATINEVISAYKKVSTYIDKNPRIDGTELEQLTLMREQLLGVWNDSKNAADGMTSMSKTDLRKLLSDFAALDTSITESGKKGNTLVGIISSAYKKFGGWMLVTRSLMVMVNNFKQMVTNVRALDAAMTELKKVTDETRATYAQFFNEAAVRAKSLGATLTDTITATADFARLGYSISEAAELADAALVYKNVGDGINDISEASESVISTMKAFGIEAANVMTIVDKFNEVGNRFAISSKGVGDALVRSASALAAAGNSLDESIALVTAANNVVQDPEKVGTTMKTVSMYLRAAKTEAEEAGESTEGMAESVSKLRKEILALTSGRVDIQLDEDTFKSTYQILKELSEVWGDLTDITKANIMEMIGGKRNSNVVASLLNNFADAEAVLEVAADSAGSALNENEKYLDSINGKIAQFQAAFEKLSASFVSSGLVKGVVDGGTAILETLTAIIDKLGSFPALISTITAAVTAYSGAKGKNLGIFDVVDGKIGVSGGITDWSAANKNIAEYNKVLGSSIQTQQIFIKYLDGTDDALSGYLKSLNGGKASMSGYKAYCKQAGVETKAFGASSKAAAIGVTALNTAINMLISLGIGLVIQGIITGITHLINASDEAIEKANELTNAFNEFRQTNSDNIDKLQSLKEEFETLSVGVSRYGENISLTADEYDRYKQIVQTIVDISPALSEGYSIENGYLADKNELIERAIELQEQQYKSELRQMTTTEKLSEVIKGYAASYDKLKNGDIMTTDTDLSNNMWQMFRVNDRDVTPEFVGNSGDNKSRYLSEQIMKALGVTDIGKELEKYTNEYGYYQWGDFWDDYADQVSHNIGKIAASIDYTEIGFESLSDFEAAVEKTKNAAVRYGEARDGLEKANQDVADQLKLVAQNNAAYDDLSTEAQNIVSNFIDRFGVDDVTKKNFWGKIVPDEDAITDIKVQINDFIDKLTPEVQNAMSGLFDLKGLFDAGDINVDEFQETVNAIISDLEAAGFDDDTIKYLKLSLETDTVERQLAAVKEAIGGVGGKYDALLGEMSAQELEIAYNIISEEGSMTFEELQEKIEWLKYANADMVNTLDFSDMISGLDSAKDGLDSIISAMDRLNSGTAMTKQQLANLALQYPKLLEQADLFVDGSIDGQRQLLNSVLEMNEAEYDAQLDTKIAELKATEQVINDQLALETEKANIIADIKNLSVNGQVQQEEALLQKMNELNDLQGRNYVAEKNGELTVNEEALNKKLGAEVEYGQQATENIWQPYANTIKSAHTQGFSKSLEATNNYGASLFSKIRNIASSVWGALSQAVKDATTGNWQGISHYFQSAVSGAVGGTSIDAGDVTVTFDGANTYVGTDTLDDWVSKQEQASVQRIAALEDFKQRTVNAYKNLEALRGLDLTSIYGSAGSSYGSRSDSSSGGSSDGDSDTKDKIKTVEEYIADIDAYYEAEKRLQAAQERANSLAKKLKYAEDPAEKIKLSSDLIDAYKEEMAAEKDLMELKKSTIASNVGALRALGFEVEYNSETNELYIKNLEHLNELTASSAGEYDTLQEATNALRKETEGLIDVTEKLNDDNIDAASSIEDLGYQVQETKNNIIDYIEEVYKKQIDAYQKIINLRKEMIESAKDEFDYEADIADKVKEIADLQARIDQLALDDSRSAQAERNTLMQELEEKQKDLADTQRDHSVEAQTNALDKMGEDYESDKEAELELLRSTVNSSEELWTAFYQTLLGQSVSVGASIDAEISSAWIRAAEAVRQYSDAVSGVSGVGTVVSNVPKYHDGGVVDEANLSKDEALAILQKGEVVLNEAKQKSLYRIIDFQTELSKRLGVVIGTLPTISAPASGIKDTMSGLTQDIIGGTAQSLVFEPHFEVNITHSGEMADTDAKAYGERIADVAIDKLYSAFERRGINSTRGSRLKP</sequence>
<evidence type="ECO:0000256" key="3">
    <source>
        <dbReference type="SAM" id="MobiDB-lite"/>
    </source>
</evidence>
<dbReference type="EMBL" id="BK015711">
    <property type="protein sequence ID" value="DAE21305.1"/>
    <property type="molecule type" value="Genomic_DNA"/>
</dbReference>
<dbReference type="PANTHER" id="PTHR34491:SF156">
    <property type="entry name" value="KINESIN MOTOR DOMAIN-CONTAINING PROTEIN"/>
    <property type="match status" value="1"/>
</dbReference>
<dbReference type="GO" id="GO:0098003">
    <property type="term" value="P:viral tail assembly"/>
    <property type="evidence" value="ECO:0007669"/>
    <property type="project" value="UniProtKB-KW"/>
</dbReference>
<dbReference type="InterPro" id="IPR010090">
    <property type="entry name" value="Phage_tape_meas"/>
</dbReference>
<feature type="domain" description="Phage tail tape measure protein" evidence="4">
    <location>
        <begin position="394"/>
        <end position="608"/>
    </location>
</feature>